<sequence>MLGAELHKHVDWVETCVFCKSPGDNFESFGVSFYCKLFSAFKSCCVFLEPESDFNFRRAAACNEFLVFNCDSYYTEGIFKSAVNAVNYVLCAAAQENSNSFGVVAACDKCQTVAANLLLFNEFGKSKVFGGDLIKVGNELAASCPCEFFHVALLNSADSENACFCKVVLGKVLNTFLAEDYVCTAVDNLLDNLLEHLLFLVKEGLELVRRGN</sequence>
<proteinExistence type="predicted"/>
<name>A0A645BSU3_9ZZZZ</name>
<dbReference type="EMBL" id="VSSQ01021004">
    <property type="protein sequence ID" value="MPM66313.1"/>
    <property type="molecule type" value="Genomic_DNA"/>
</dbReference>
<gene>
    <name evidence="1" type="ORF">SDC9_113220</name>
</gene>
<comment type="caution">
    <text evidence="1">The sequence shown here is derived from an EMBL/GenBank/DDBJ whole genome shotgun (WGS) entry which is preliminary data.</text>
</comment>
<organism evidence="1">
    <name type="scientific">bioreactor metagenome</name>
    <dbReference type="NCBI Taxonomy" id="1076179"/>
    <lineage>
        <taxon>unclassified sequences</taxon>
        <taxon>metagenomes</taxon>
        <taxon>ecological metagenomes</taxon>
    </lineage>
</organism>
<reference evidence="1" key="1">
    <citation type="submission" date="2019-08" db="EMBL/GenBank/DDBJ databases">
        <authorList>
            <person name="Kucharzyk K."/>
            <person name="Murdoch R.W."/>
            <person name="Higgins S."/>
            <person name="Loffler F."/>
        </authorList>
    </citation>
    <scope>NUCLEOTIDE SEQUENCE</scope>
</reference>
<evidence type="ECO:0000313" key="1">
    <source>
        <dbReference type="EMBL" id="MPM66313.1"/>
    </source>
</evidence>
<accession>A0A645BSU3</accession>
<dbReference type="AlphaFoldDB" id="A0A645BSU3"/>
<protein>
    <submittedName>
        <fullName evidence="1">Uncharacterized protein</fullName>
    </submittedName>
</protein>